<dbReference type="AlphaFoldDB" id="A0AAF3ET96"/>
<feature type="chain" id="PRO_5042134114" evidence="1">
    <location>
        <begin position="16"/>
        <end position="140"/>
    </location>
</feature>
<protein>
    <submittedName>
        <fullName evidence="3">Uncharacterized protein</fullName>
    </submittedName>
</protein>
<reference evidence="3" key="1">
    <citation type="submission" date="2024-02" db="UniProtKB">
        <authorList>
            <consortium name="WormBaseParasite"/>
        </authorList>
    </citation>
    <scope>IDENTIFICATION</scope>
</reference>
<evidence type="ECO:0000256" key="1">
    <source>
        <dbReference type="SAM" id="SignalP"/>
    </source>
</evidence>
<proteinExistence type="predicted"/>
<evidence type="ECO:0000313" key="2">
    <source>
        <dbReference type="Proteomes" id="UP000887575"/>
    </source>
</evidence>
<keyword evidence="1" id="KW-0732">Signal</keyword>
<accession>A0AAF3ET96</accession>
<dbReference type="WBParaSite" id="MBELARI_LOCUS17378">
    <property type="protein sequence ID" value="MBELARI_LOCUS17378"/>
    <property type="gene ID" value="MBELARI_LOCUS17378"/>
</dbReference>
<evidence type="ECO:0000313" key="3">
    <source>
        <dbReference type="WBParaSite" id="MBELARI_LOCUS17378"/>
    </source>
</evidence>
<dbReference type="Proteomes" id="UP000887575">
    <property type="component" value="Unassembled WGS sequence"/>
</dbReference>
<feature type="signal peptide" evidence="1">
    <location>
        <begin position="1"/>
        <end position="15"/>
    </location>
</feature>
<organism evidence="2 3">
    <name type="scientific">Mesorhabditis belari</name>
    <dbReference type="NCBI Taxonomy" id="2138241"/>
    <lineage>
        <taxon>Eukaryota</taxon>
        <taxon>Metazoa</taxon>
        <taxon>Ecdysozoa</taxon>
        <taxon>Nematoda</taxon>
        <taxon>Chromadorea</taxon>
        <taxon>Rhabditida</taxon>
        <taxon>Rhabditina</taxon>
        <taxon>Rhabditomorpha</taxon>
        <taxon>Rhabditoidea</taxon>
        <taxon>Rhabditidae</taxon>
        <taxon>Mesorhabditinae</taxon>
        <taxon>Mesorhabditis</taxon>
    </lineage>
</organism>
<keyword evidence="2" id="KW-1185">Reference proteome</keyword>
<name>A0AAF3ET96_9BILA</name>
<sequence length="140" mass="15384">MFVFLFGPLIPLINTAPPIGRTSAIVQLTEEKWSQLEGYGMVSEMAMSGDSTKQIQYIAPQGQKLQLTIITTSDGVCTPNCINGGIRVDIHGRSQLICCGNENSQPVIISDGSTMTVSRETHLENFIGSWNLEYFVELKD</sequence>